<accession>A0A6N4XDP7</accession>
<evidence type="ECO:0000313" key="2">
    <source>
        <dbReference type="Proteomes" id="UP000445144"/>
    </source>
</evidence>
<sequence>MTLYMISSLNITQFFTKVFLNINTYNFIRNIDLFFWHDVSWMSLNLQRDTIEIIPYNQSKVTNVRLIKQAI</sequence>
<protein>
    <submittedName>
        <fullName evidence="1">Uncharacterized protein</fullName>
    </submittedName>
</protein>
<evidence type="ECO:0000313" key="1">
    <source>
        <dbReference type="EMBL" id="CAA7196731.1"/>
    </source>
</evidence>
<dbReference type="EMBL" id="CACVBR010000030">
    <property type="protein sequence ID" value="CAA7196731.1"/>
    <property type="molecule type" value="Genomic_DNA"/>
</dbReference>
<organism evidence="1 2">
    <name type="scientific">Chryseobacterium potabilaquae</name>
    <dbReference type="NCBI Taxonomy" id="2675057"/>
    <lineage>
        <taxon>Bacteria</taxon>
        <taxon>Pseudomonadati</taxon>
        <taxon>Bacteroidota</taxon>
        <taxon>Flavobacteriia</taxon>
        <taxon>Flavobacteriales</taxon>
        <taxon>Weeksellaceae</taxon>
        <taxon>Chryseobacterium group</taxon>
        <taxon>Chryseobacterium</taxon>
    </lineage>
</organism>
<keyword evidence="2" id="KW-1185">Reference proteome</keyword>
<dbReference type="AlphaFoldDB" id="A0A6N4XDP7"/>
<dbReference type="Proteomes" id="UP000445144">
    <property type="component" value="Unassembled WGS sequence"/>
</dbReference>
<proteinExistence type="predicted"/>
<gene>
    <name evidence="1" type="ORF">CHRY9293_02806</name>
</gene>
<reference evidence="1 2" key="1">
    <citation type="submission" date="2020-01" db="EMBL/GenBank/DDBJ databases">
        <authorList>
            <person name="Rodrigo-Torres L."/>
            <person name="Arahal R. D."/>
            <person name="Lucena T."/>
        </authorList>
    </citation>
    <scope>NUCLEOTIDE SEQUENCE [LARGE SCALE GENOMIC DNA]</scope>
    <source>
        <strain evidence="1 2">CECT 9293</strain>
    </source>
</reference>
<name>A0A6N4XDP7_9FLAO</name>